<accession>A0A4R2KZH2</accession>
<protein>
    <recommendedName>
        <fullName evidence="5">Probable 2-(5''-triphosphoribosyl)-3'-dephosphocoenzyme-A synthase</fullName>
        <shortName evidence="5">2-(5''-triphosphoribosyl)-3'-dephospho-CoA synthase</shortName>
        <ecNumber evidence="5">2.4.2.52</ecNumber>
    </recommendedName>
</protein>
<evidence type="ECO:0000313" key="7">
    <source>
        <dbReference type="Proteomes" id="UP000294919"/>
    </source>
</evidence>
<evidence type="ECO:0000256" key="3">
    <source>
        <dbReference type="ARBA" id="ARBA00022741"/>
    </source>
</evidence>
<dbReference type="NCBIfam" id="TIGR03125">
    <property type="entry name" value="citrate_citG"/>
    <property type="match status" value="1"/>
</dbReference>
<dbReference type="OrthoDB" id="114886at2"/>
<dbReference type="EMBL" id="SLWV01000002">
    <property type="protein sequence ID" value="TCO79333.1"/>
    <property type="molecule type" value="Genomic_DNA"/>
</dbReference>
<dbReference type="GO" id="GO:0046917">
    <property type="term" value="F:triphosphoribosyl-dephospho-CoA synthase activity"/>
    <property type="evidence" value="ECO:0007669"/>
    <property type="project" value="UniProtKB-UniRule"/>
</dbReference>
<keyword evidence="4 5" id="KW-0067">ATP-binding</keyword>
<name>A0A4R2KZH2_9FIRM</name>
<dbReference type="EC" id="2.4.2.52" evidence="5"/>
<reference evidence="6 7" key="1">
    <citation type="submission" date="2019-03" db="EMBL/GenBank/DDBJ databases">
        <title>Genomic Encyclopedia of Type Strains, Phase IV (KMG-IV): sequencing the most valuable type-strain genomes for metagenomic binning, comparative biology and taxonomic classification.</title>
        <authorList>
            <person name="Goeker M."/>
        </authorList>
    </citation>
    <scope>NUCLEOTIDE SEQUENCE [LARGE SCALE GENOMIC DNA]</scope>
    <source>
        <strain evidence="6 7">DSM 102940</strain>
    </source>
</reference>
<dbReference type="AlphaFoldDB" id="A0A4R2KZH2"/>
<proteinExistence type="inferred from homology"/>
<evidence type="ECO:0000313" key="6">
    <source>
        <dbReference type="EMBL" id="TCO79333.1"/>
    </source>
</evidence>
<dbReference type="Pfam" id="PF01874">
    <property type="entry name" value="CitG"/>
    <property type="match status" value="1"/>
</dbReference>
<dbReference type="Proteomes" id="UP000294919">
    <property type="component" value="Unassembled WGS sequence"/>
</dbReference>
<dbReference type="HAMAP" id="MF_00397">
    <property type="entry name" value="CitG"/>
    <property type="match status" value="1"/>
</dbReference>
<comment type="catalytic activity">
    <reaction evidence="1 5">
        <text>3'-dephospho-CoA + ATP = 2'-(5''-triphospho-alpha-D-ribosyl)-3'-dephospho-CoA + adenine</text>
        <dbReference type="Rhea" id="RHEA:15117"/>
        <dbReference type="ChEBI" id="CHEBI:16708"/>
        <dbReference type="ChEBI" id="CHEBI:30616"/>
        <dbReference type="ChEBI" id="CHEBI:57328"/>
        <dbReference type="ChEBI" id="CHEBI:61378"/>
        <dbReference type="EC" id="2.4.2.52"/>
    </reaction>
</comment>
<gene>
    <name evidence="5" type="primary">citG</name>
    <name evidence="6" type="ORF">EV214_10251</name>
</gene>
<dbReference type="PANTHER" id="PTHR30201">
    <property type="entry name" value="TRIPHOSPHORIBOSYL-DEPHOSPHO-COA SYNTHASE"/>
    <property type="match status" value="1"/>
</dbReference>
<sequence length="289" mass="32407">MKDQEKFARDIESIAVRALLYEVSTTPKPGLVDRKNNGAHRDMDFFTFIDSSIVLGQIFYDATLTGIAYKGDLKELLHAIRPIGRSGEEKMFAVTNGVNTHKGLIFSLGIIAAAIGSLYQEKKRDRWLAYDICNQVKLMTKDLVDQELKKKDFGKALTYGEQLYVKHGITGIRGEVASGFQTVCTYGLPLLKGLMKSKKGTFNERLIQVLLCLMVHTEDSNILGRHDLDMLQKVQARAKIVFEQGGVFSKNGLENIEEFDKWCINHWVSPGGAADLLAITIMLYLVEQI</sequence>
<evidence type="ECO:0000256" key="2">
    <source>
        <dbReference type="ARBA" id="ARBA00022679"/>
    </source>
</evidence>
<evidence type="ECO:0000256" key="5">
    <source>
        <dbReference type="HAMAP-Rule" id="MF_00397"/>
    </source>
</evidence>
<comment type="similarity">
    <text evidence="5">Belongs to the CitG/MdcB family.</text>
</comment>
<dbReference type="Gene3D" id="1.10.4200.10">
    <property type="entry name" value="Triphosphoribosyl-dephospho-CoA protein"/>
    <property type="match status" value="1"/>
</dbReference>
<dbReference type="InterPro" id="IPR002736">
    <property type="entry name" value="CitG"/>
</dbReference>
<keyword evidence="2 5" id="KW-0808">Transferase</keyword>
<keyword evidence="3 5" id="KW-0547">Nucleotide-binding</keyword>
<dbReference type="PANTHER" id="PTHR30201:SF2">
    <property type="entry name" value="2-(5''-TRIPHOSPHORIBOSYL)-3'-DEPHOSPHOCOENZYME-A SYNTHASE"/>
    <property type="match status" value="1"/>
</dbReference>
<evidence type="ECO:0000256" key="1">
    <source>
        <dbReference type="ARBA" id="ARBA00001210"/>
    </source>
</evidence>
<dbReference type="RefSeq" id="WP_132242138.1">
    <property type="nucleotide sequence ID" value="NZ_SLWV01000002.1"/>
</dbReference>
<comment type="caution">
    <text evidence="6">The sequence shown here is derived from an EMBL/GenBank/DDBJ whole genome shotgun (WGS) entry which is preliminary data.</text>
</comment>
<dbReference type="GO" id="GO:0051191">
    <property type="term" value="P:prosthetic group biosynthetic process"/>
    <property type="evidence" value="ECO:0007669"/>
    <property type="project" value="TreeGrafter"/>
</dbReference>
<organism evidence="6 7">
    <name type="scientific">Marinisporobacter balticus</name>
    <dbReference type="NCBI Taxonomy" id="2018667"/>
    <lineage>
        <taxon>Bacteria</taxon>
        <taxon>Bacillati</taxon>
        <taxon>Bacillota</taxon>
        <taxon>Clostridia</taxon>
        <taxon>Peptostreptococcales</taxon>
        <taxon>Thermotaleaceae</taxon>
        <taxon>Marinisporobacter</taxon>
    </lineage>
</organism>
<dbReference type="GO" id="GO:0005524">
    <property type="term" value="F:ATP binding"/>
    <property type="evidence" value="ECO:0007669"/>
    <property type="project" value="UniProtKB-KW"/>
</dbReference>
<dbReference type="InterPro" id="IPR017551">
    <property type="entry name" value="TriPribosyl-deP-CoA_syn_CitG"/>
</dbReference>
<keyword evidence="7" id="KW-1185">Reference proteome</keyword>
<evidence type="ECO:0000256" key="4">
    <source>
        <dbReference type="ARBA" id="ARBA00022840"/>
    </source>
</evidence>